<dbReference type="SUPFAM" id="SSF53448">
    <property type="entry name" value="Nucleotide-diphospho-sugar transferases"/>
    <property type="match status" value="1"/>
</dbReference>
<dbReference type="EMBL" id="CP069370">
    <property type="protein sequence ID" value="QYZ68314.1"/>
    <property type="molecule type" value="Genomic_DNA"/>
</dbReference>
<dbReference type="KEGG" id="nsm:JO391_10975"/>
<proteinExistence type="predicted"/>
<dbReference type="Pfam" id="PF13704">
    <property type="entry name" value="Glyco_tranf_2_4"/>
    <property type="match status" value="1"/>
</dbReference>
<dbReference type="Proteomes" id="UP000826300">
    <property type="component" value="Chromosome"/>
</dbReference>
<reference evidence="1" key="1">
    <citation type="submission" date="2021-02" db="EMBL/GenBank/DDBJ databases">
        <title>Rhodobacter shimadae sp. nov., an aerobic anoxygenic phototrophic bacterium isolated from a hot spring.</title>
        <authorList>
            <person name="Muramatsu S."/>
            <person name="Haruta S."/>
            <person name="Hirose S."/>
            <person name="Hanada S."/>
        </authorList>
    </citation>
    <scope>NUCLEOTIDE SEQUENCE</scope>
    <source>
        <strain evidence="1">N10</strain>
    </source>
</reference>
<organism evidence="1 2">
    <name type="scientific">Neotabrizicola shimadae</name>
    <dbReference type="NCBI Taxonomy" id="2807096"/>
    <lineage>
        <taxon>Bacteria</taxon>
        <taxon>Pseudomonadati</taxon>
        <taxon>Pseudomonadota</taxon>
        <taxon>Alphaproteobacteria</taxon>
        <taxon>Rhodobacterales</taxon>
        <taxon>Paracoccaceae</taxon>
        <taxon>Neotabrizicola</taxon>
    </lineage>
</organism>
<protein>
    <submittedName>
        <fullName evidence="1">Glycosyltransferase family 2 protein</fullName>
    </submittedName>
</protein>
<accession>A0A8G0ZQ09</accession>
<dbReference type="InterPro" id="IPR029044">
    <property type="entry name" value="Nucleotide-diphossugar_trans"/>
</dbReference>
<evidence type="ECO:0000313" key="2">
    <source>
        <dbReference type="Proteomes" id="UP000826300"/>
    </source>
</evidence>
<keyword evidence="2" id="KW-1185">Reference proteome</keyword>
<evidence type="ECO:0000313" key="1">
    <source>
        <dbReference type="EMBL" id="QYZ68314.1"/>
    </source>
</evidence>
<dbReference type="RefSeq" id="WP_220660538.1">
    <property type="nucleotide sequence ID" value="NZ_CP069370.1"/>
</dbReference>
<name>A0A8G0ZQ09_9RHOB</name>
<gene>
    <name evidence="1" type="ORF">JO391_10975</name>
</gene>
<sequence>MRSTVLASMRNEGPFLVEWVTWYRRLGFTDILVVTNDCTDHSPQLLAAFQAAGWLTQLDATIPEGRRITPTKLAAAKRLPQVAGADWVFTCDVDEFLVIHPGDGTLADLLAIPARPVLGISVNWRPFGADGQTAWQDGLVHRMHRRAAAPGNALNRWVKSMVHEPRRFRALGEHGPVGLIHPEDAALPWVNADGAPVPGWAPEPNRIRTLPPALTSHATAQVNHYMVRNPESFALKRGTLSPVAGKDRYTDDYYARCDRNEVHDDSALRHAAAFDALHAEAMALPNVARLHHLCCMDYVARLAALTGRAPQDDPRWQAHRALAEA</sequence>
<dbReference type="AlphaFoldDB" id="A0A8G0ZQ09"/>